<gene>
    <name evidence="1" type="ORF">S01H4_20335</name>
</gene>
<dbReference type="AlphaFoldDB" id="X1A042"/>
<feature type="non-terminal residue" evidence="1">
    <location>
        <position position="106"/>
    </location>
</feature>
<dbReference type="EMBL" id="BART01009137">
    <property type="protein sequence ID" value="GAG63492.1"/>
    <property type="molecule type" value="Genomic_DNA"/>
</dbReference>
<protein>
    <submittedName>
        <fullName evidence="1">Uncharacterized protein</fullName>
    </submittedName>
</protein>
<sequence length="106" mass="11442">MSVKIDNVSVASYLVKGKRGNKLGGIRRDYFGLNLMDILVKRGLPFALPIAEGQKLSITALDGEGSIQVVYDCYDAGDIRSDMPNGTDCKTFGFIQHLTETTVAAA</sequence>
<organism evidence="1">
    <name type="scientific">marine sediment metagenome</name>
    <dbReference type="NCBI Taxonomy" id="412755"/>
    <lineage>
        <taxon>unclassified sequences</taxon>
        <taxon>metagenomes</taxon>
        <taxon>ecological metagenomes</taxon>
    </lineage>
</organism>
<reference evidence="1" key="1">
    <citation type="journal article" date="2014" name="Front. Microbiol.">
        <title>High frequency of phylogenetically diverse reductive dehalogenase-homologous genes in deep subseafloor sedimentary metagenomes.</title>
        <authorList>
            <person name="Kawai M."/>
            <person name="Futagami T."/>
            <person name="Toyoda A."/>
            <person name="Takaki Y."/>
            <person name="Nishi S."/>
            <person name="Hori S."/>
            <person name="Arai W."/>
            <person name="Tsubouchi T."/>
            <person name="Morono Y."/>
            <person name="Uchiyama I."/>
            <person name="Ito T."/>
            <person name="Fujiyama A."/>
            <person name="Inagaki F."/>
            <person name="Takami H."/>
        </authorList>
    </citation>
    <scope>NUCLEOTIDE SEQUENCE</scope>
    <source>
        <strain evidence="1">Expedition CK06-06</strain>
    </source>
</reference>
<comment type="caution">
    <text evidence="1">The sequence shown here is derived from an EMBL/GenBank/DDBJ whole genome shotgun (WGS) entry which is preliminary data.</text>
</comment>
<proteinExistence type="predicted"/>
<name>X1A042_9ZZZZ</name>
<evidence type="ECO:0000313" key="1">
    <source>
        <dbReference type="EMBL" id="GAG63492.1"/>
    </source>
</evidence>
<accession>X1A042</accession>